<evidence type="ECO:0000313" key="3">
    <source>
        <dbReference type="Proteomes" id="UP000034883"/>
    </source>
</evidence>
<sequence length="131" mass="14212">MWIMISGPYTSGARSDADRQRNLDVMNEAAVEVFRRGHVPIIGVNMALPMIAVAGAQCFDELMMPVSLALTERCDAVLRVGGPSKGADDEVERFRARGALVLTRVEDVPDEAERRTAGEATGRKDEGPVAR</sequence>
<gene>
    <name evidence="2" type="ORF">DB32_004180</name>
</gene>
<feature type="region of interest" description="Disordered" evidence="1">
    <location>
        <begin position="107"/>
        <end position="131"/>
    </location>
</feature>
<reference evidence="2 3" key="1">
    <citation type="submission" date="2015-03" db="EMBL/GenBank/DDBJ databases">
        <title>Genome assembly of Sandaracinus amylolyticus DSM 53668.</title>
        <authorList>
            <person name="Sharma G."/>
            <person name="Subramanian S."/>
        </authorList>
    </citation>
    <scope>NUCLEOTIDE SEQUENCE [LARGE SCALE GENOMIC DNA]</scope>
    <source>
        <strain evidence="2 3">DSM 53668</strain>
    </source>
</reference>
<dbReference type="Gene3D" id="3.40.50.10400">
    <property type="entry name" value="Hypothetical protein PA1492"/>
    <property type="match status" value="1"/>
</dbReference>
<dbReference type="EMBL" id="CP011125">
    <property type="protein sequence ID" value="AKF07031.1"/>
    <property type="molecule type" value="Genomic_DNA"/>
</dbReference>
<dbReference type="AlphaFoldDB" id="A0A0F6W458"/>
<dbReference type="Proteomes" id="UP000034883">
    <property type="component" value="Chromosome"/>
</dbReference>
<accession>A0A0F6W458</accession>
<dbReference type="KEGG" id="samy:DB32_004180"/>
<evidence type="ECO:0000313" key="2">
    <source>
        <dbReference type="EMBL" id="AKF07031.1"/>
    </source>
</evidence>
<protein>
    <recommendedName>
        <fullName evidence="4">DUF4406 domain-containing protein</fullName>
    </recommendedName>
</protein>
<dbReference type="STRING" id="927083.DB32_004180"/>
<evidence type="ECO:0008006" key="4">
    <source>
        <dbReference type="Google" id="ProtNLM"/>
    </source>
</evidence>
<evidence type="ECO:0000256" key="1">
    <source>
        <dbReference type="SAM" id="MobiDB-lite"/>
    </source>
</evidence>
<name>A0A0F6W458_9BACT</name>
<keyword evidence="3" id="KW-1185">Reference proteome</keyword>
<proteinExistence type="predicted"/>
<organism evidence="2 3">
    <name type="scientific">Sandaracinus amylolyticus</name>
    <dbReference type="NCBI Taxonomy" id="927083"/>
    <lineage>
        <taxon>Bacteria</taxon>
        <taxon>Pseudomonadati</taxon>
        <taxon>Myxococcota</taxon>
        <taxon>Polyangia</taxon>
        <taxon>Polyangiales</taxon>
        <taxon>Sandaracinaceae</taxon>
        <taxon>Sandaracinus</taxon>
    </lineage>
</organism>